<comment type="caution">
    <text evidence="3">The sequence shown here is derived from an EMBL/GenBank/DDBJ whole genome shotgun (WGS) entry which is preliminary data.</text>
</comment>
<keyword evidence="3" id="KW-0808">Transferase</keyword>
<keyword evidence="1" id="KW-0812">Transmembrane</keyword>
<feature type="transmembrane region" description="Helical" evidence="1">
    <location>
        <begin position="21"/>
        <end position="38"/>
    </location>
</feature>
<protein>
    <submittedName>
        <fullName evidence="3">Lysophospholipid acyltransferase family protein</fullName>
    </submittedName>
</protein>
<feature type="domain" description="DUF374" evidence="2">
    <location>
        <begin position="78"/>
        <end position="143"/>
    </location>
</feature>
<evidence type="ECO:0000313" key="3">
    <source>
        <dbReference type="EMBL" id="MBC8318406.1"/>
    </source>
</evidence>
<sequence>MAVSRGQRTEDRGQESLAYRFSLWAVPLFFRFLSVMLFSTCRVERRGYGNFTQFADSASSFIAAFWHYGVIYTVHQARGLPYVAMVSPSKDGEYISRILQSKGFATVRGSRSKGGIGALKGLIREIRKGKTGVLVADGSQGPAREAQAGSILLASHTGVPIVPLGWAASSYWTFRSWDKTALPKPFSRIVMLYGEPLYVPKGADPQQIEEHRQELEKRLNDLYEKGWEEFGRKEH</sequence>
<organism evidence="3 4">
    <name type="scientific">Candidatus Desulfobia pelagia</name>
    <dbReference type="NCBI Taxonomy" id="2841692"/>
    <lineage>
        <taxon>Bacteria</taxon>
        <taxon>Pseudomonadati</taxon>
        <taxon>Thermodesulfobacteriota</taxon>
        <taxon>Desulfobulbia</taxon>
        <taxon>Desulfobulbales</taxon>
        <taxon>Desulfobulbaceae</taxon>
        <taxon>Candidatus Desulfobia</taxon>
    </lineage>
</organism>
<keyword evidence="1" id="KW-1133">Transmembrane helix</keyword>
<evidence type="ECO:0000259" key="2">
    <source>
        <dbReference type="Pfam" id="PF04028"/>
    </source>
</evidence>
<keyword evidence="1" id="KW-0472">Membrane</keyword>
<dbReference type="Proteomes" id="UP000614424">
    <property type="component" value="Unassembled WGS sequence"/>
</dbReference>
<evidence type="ECO:0000313" key="4">
    <source>
        <dbReference type="Proteomes" id="UP000614424"/>
    </source>
</evidence>
<accession>A0A8J6NDF2</accession>
<proteinExistence type="predicted"/>
<dbReference type="AlphaFoldDB" id="A0A8J6NDF2"/>
<keyword evidence="3" id="KW-0012">Acyltransferase</keyword>
<name>A0A8J6NDF2_9BACT</name>
<dbReference type="CDD" id="cd07983">
    <property type="entry name" value="LPLAT_DUF374-like"/>
    <property type="match status" value="1"/>
</dbReference>
<dbReference type="EMBL" id="JACNJZ010000156">
    <property type="protein sequence ID" value="MBC8318406.1"/>
    <property type="molecule type" value="Genomic_DNA"/>
</dbReference>
<reference evidence="3 4" key="1">
    <citation type="submission" date="2020-08" db="EMBL/GenBank/DDBJ databases">
        <title>Bridging the membrane lipid divide: bacteria of the FCB group superphylum have the potential to synthesize archaeal ether lipids.</title>
        <authorList>
            <person name="Villanueva L."/>
            <person name="Von Meijenfeldt F.A.B."/>
            <person name="Westbye A.B."/>
            <person name="Yadav S."/>
            <person name="Hopmans E.C."/>
            <person name="Dutilh B.E."/>
            <person name="Sinninghe Damste J.S."/>
        </authorList>
    </citation>
    <scope>NUCLEOTIDE SEQUENCE [LARGE SCALE GENOMIC DNA]</scope>
    <source>
        <strain evidence="3">NIOZ-UU47</strain>
    </source>
</reference>
<dbReference type="InterPro" id="IPR007172">
    <property type="entry name" value="DUF374"/>
</dbReference>
<dbReference type="Pfam" id="PF04028">
    <property type="entry name" value="DUF374"/>
    <property type="match status" value="1"/>
</dbReference>
<evidence type="ECO:0000256" key="1">
    <source>
        <dbReference type="SAM" id="Phobius"/>
    </source>
</evidence>
<gene>
    <name evidence="3" type="ORF">H8E41_10915</name>
</gene>
<dbReference type="GO" id="GO:0016746">
    <property type="term" value="F:acyltransferase activity"/>
    <property type="evidence" value="ECO:0007669"/>
    <property type="project" value="UniProtKB-KW"/>
</dbReference>